<dbReference type="InterPro" id="IPR010359">
    <property type="entry name" value="IrrE_HExxH"/>
</dbReference>
<dbReference type="AlphaFoldDB" id="T0Y9Q4"/>
<dbReference type="Pfam" id="PF06114">
    <property type="entry name" value="Peptidase_M78"/>
    <property type="match status" value="1"/>
</dbReference>
<dbReference type="Gene3D" id="1.10.10.2910">
    <property type="match status" value="1"/>
</dbReference>
<evidence type="ECO:0000259" key="1">
    <source>
        <dbReference type="Pfam" id="PF06114"/>
    </source>
</evidence>
<reference evidence="2" key="1">
    <citation type="submission" date="2013-08" db="EMBL/GenBank/DDBJ databases">
        <authorList>
            <person name="Mendez C."/>
            <person name="Richter M."/>
            <person name="Ferrer M."/>
            <person name="Sanchez J."/>
        </authorList>
    </citation>
    <scope>NUCLEOTIDE SEQUENCE</scope>
</reference>
<dbReference type="EMBL" id="AUZX01015619">
    <property type="protein sequence ID" value="EQD28532.1"/>
    <property type="molecule type" value="Genomic_DNA"/>
</dbReference>
<sequence>MPELVSDIAQIEDAAEAVRKAWDLGYDPIPDLIDVLETHGIRVFMIEVNADPKFNGLAASVNHMPVIVVGSNWAGDRQRFTLAHELGHLMLGDRLADGINEE</sequence>
<dbReference type="PANTHER" id="PTHR43236">
    <property type="entry name" value="ANTITOXIN HIGA1"/>
    <property type="match status" value="1"/>
</dbReference>
<protein>
    <submittedName>
        <fullName evidence="2">Helix-turn-helix domain protein</fullName>
    </submittedName>
</protein>
<name>T0Y9Q4_9ZZZZ</name>
<proteinExistence type="predicted"/>
<reference evidence="2" key="2">
    <citation type="journal article" date="2014" name="ISME J.">
        <title>Microbial stratification in low pH oxic and suboxic macroscopic growths along an acid mine drainage.</title>
        <authorList>
            <person name="Mendez-Garcia C."/>
            <person name="Mesa V."/>
            <person name="Sprenger R.R."/>
            <person name="Richter M."/>
            <person name="Diez M.S."/>
            <person name="Solano J."/>
            <person name="Bargiela R."/>
            <person name="Golyshina O.V."/>
            <person name="Manteca A."/>
            <person name="Ramos J.L."/>
            <person name="Gallego J.R."/>
            <person name="Llorente I."/>
            <person name="Martins Dos Santos V.A."/>
            <person name="Jensen O.N."/>
            <person name="Pelaez A.I."/>
            <person name="Sanchez J."/>
            <person name="Ferrer M."/>
        </authorList>
    </citation>
    <scope>NUCLEOTIDE SEQUENCE</scope>
</reference>
<comment type="caution">
    <text evidence="2">The sequence shown here is derived from an EMBL/GenBank/DDBJ whole genome shotgun (WGS) entry which is preliminary data.</text>
</comment>
<dbReference type="PANTHER" id="PTHR43236:SF1">
    <property type="entry name" value="BLL7220 PROTEIN"/>
    <property type="match status" value="1"/>
</dbReference>
<dbReference type="InterPro" id="IPR052345">
    <property type="entry name" value="Rad_response_metalloprotease"/>
</dbReference>
<feature type="non-terminal residue" evidence="2">
    <location>
        <position position="102"/>
    </location>
</feature>
<evidence type="ECO:0000313" key="2">
    <source>
        <dbReference type="EMBL" id="EQD28532.1"/>
    </source>
</evidence>
<organism evidence="2">
    <name type="scientific">mine drainage metagenome</name>
    <dbReference type="NCBI Taxonomy" id="410659"/>
    <lineage>
        <taxon>unclassified sequences</taxon>
        <taxon>metagenomes</taxon>
        <taxon>ecological metagenomes</taxon>
    </lineage>
</organism>
<gene>
    <name evidence="2" type="ORF">B1A_21140</name>
</gene>
<accession>T0Y9Q4</accession>
<feature type="domain" description="IrrE N-terminal-like" evidence="1">
    <location>
        <begin position="37"/>
        <end position="95"/>
    </location>
</feature>